<dbReference type="PATRIC" id="fig|1232724.3.peg.2068"/>
<dbReference type="Proteomes" id="UP000007329">
    <property type="component" value="Chromosome"/>
</dbReference>
<sequence>MRVVRSPDSGGDAFGWAAELVQSTAAMSVCLFPSIITVVLVKAGVELGGVAG</sequence>
<name>J9WAL0_MYCIP</name>
<dbReference type="KEGG" id="mid:MIP_02977"/>
<organism evidence="1 2">
    <name type="scientific">Mycobacterium indicus pranii (strain DSM 45239 / MTCC 9506)</name>
    <dbReference type="NCBI Taxonomy" id="1232724"/>
    <lineage>
        <taxon>Bacteria</taxon>
        <taxon>Bacillati</taxon>
        <taxon>Actinomycetota</taxon>
        <taxon>Actinomycetes</taxon>
        <taxon>Mycobacteriales</taxon>
        <taxon>Mycobacteriaceae</taxon>
        <taxon>Mycobacterium</taxon>
        <taxon>Mycobacterium avium complex (MAC)</taxon>
    </lineage>
</organism>
<reference evidence="1 2" key="1">
    <citation type="journal article" date="2007" name="PLoS ONE">
        <title>Molecular analysis of a leprosy immunotherapeutic bacillus provides insights into Mycobacterium evolution.</title>
        <authorList>
            <person name="Ahmed N."/>
            <person name="Saini V."/>
            <person name="Raghuvanshi S."/>
            <person name="Khurana J.P."/>
            <person name="Tyagi A.K."/>
            <person name="Tyagi A.K."/>
            <person name="Hasnain S.E."/>
        </authorList>
    </citation>
    <scope>NUCLEOTIDE SEQUENCE [LARGE SCALE GENOMIC DNA]</scope>
    <source>
        <strain evidence="1">MTCC 9506</strain>
    </source>
</reference>
<dbReference type="HOGENOM" id="CLU_3137921_0_0_11"/>
<protein>
    <submittedName>
        <fullName evidence="1">Putative lipoprotein lppO</fullName>
    </submittedName>
</protein>
<reference evidence="1 2" key="2">
    <citation type="journal article" date="2012" name="Nucleic Acids Res.">
        <title>Massive gene acquisitions in Mycobacterium indicus pranii provide a perspective on mycobacterial evolution.</title>
        <authorList>
            <person name="Saini V."/>
            <person name="Raghuvanshi S."/>
            <person name="Khurana J.P."/>
            <person name="Ahmed N."/>
            <person name="Hasnain S.E."/>
            <person name="Tyagi A.K."/>
            <person name="Tyagi A.K."/>
        </authorList>
    </citation>
    <scope>NUCLEOTIDE SEQUENCE [LARGE SCALE GENOMIC DNA]</scope>
    <source>
        <strain evidence="2">DSM 45239 / MTCC 9506</strain>
    </source>
</reference>
<proteinExistence type="predicted"/>
<evidence type="ECO:0000313" key="2">
    <source>
        <dbReference type="Proteomes" id="UP000007329"/>
    </source>
</evidence>
<gene>
    <name evidence="1" type="ORF">MIP_02977</name>
</gene>
<evidence type="ECO:0000313" key="1">
    <source>
        <dbReference type="EMBL" id="AFS14040.1"/>
    </source>
</evidence>
<accession>J9WAL0</accession>
<dbReference type="AlphaFoldDB" id="J9WAL0"/>
<keyword evidence="1" id="KW-0449">Lipoprotein</keyword>
<dbReference type="EMBL" id="CP002275">
    <property type="protein sequence ID" value="AFS14040.1"/>
    <property type="molecule type" value="Genomic_DNA"/>
</dbReference>